<dbReference type="AlphaFoldDB" id="A0A9Q1BXP1"/>
<evidence type="ECO:0000313" key="2">
    <source>
        <dbReference type="Proteomes" id="UP001152320"/>
    </source>
</evidence>
<proteinExistence type="predicted"/>
<reference evidence="1" key="1">
    <citation type="submission" date="2021-10" db="EMBL/GenBank/DDBJ databases">
        <title>Tropical sea cucumber genome reveals ecological adaptation and Cuvierian tubules defense mechanism.</title>
        <authorList>
            <person name="Chen T."/>
        </authorList>
    </citation>
    <scope>NUCLEOTIDE SEQUENCE</scope>
    <source>
        <strain evidence="1">Nanhai2018</strain>
        <tissue evidence="1">Muscle</tissue>
    </source>
</reference>
<name>A0A9Q1BXP1_HOLLE</name>
<sequence>MKQLLTVQQYHPVNPNNPISCSLRAKRSRYLYRLPPQHILIYHFGLEQAELQNRKCPGKMGLQ</sequence>
<dbReference type="Proteomes" id="UP001152320">
    <property type="component" value="Chromosome 10"/>
</dbReference>
<protein>
    <submittedName>
        <fullName evidence="1">Uncharacterized protein</fullName>
    </submittedName>
</protein>
<organism evidence="1 2">
    <name type="scientific">Holothuria leucospilota</name>
    <name type="common">Black long sea cucumber</name>
    <name type="synonym">Mertensiothuria leucospilota</name>
    <dbReference type="NCBI Taxonomy" id="206669"/>
    <lineage>
        <taxon>Eukaryota</taxon>
        <taxon>Metazoa</taxon>
        <taxon>Echinodermata</taxon>
        <taxon>Eleutherozoa</taxon>
        <taxon>Echinozoa</taxon>
        <taxon>Holothuroidea</taxon>
        <taxon>Aspidochirotacea</taxon>
        <taxon>Aspidochirotida</taxon>
        <taxon>Holothuriidae</taxon>
        <taxon>Holothuria</taxon>
    </lineage>
</organism>
<accession>A0A9Q1BXP1</accession>
<evidence type="ECO:0000313" key="1">
    <source>
        <dbReference type="EMBL" id="KAJ8035283.1"/>
    </source>
</evidence>
<keyword evidence="2" id="KW-1185">Reference proteome</keyword>
<dbReference type="EMBL" id="JAIZAY010000010">
    <property type="protein sequence ID" value="KAJ8035283.1"/>
    <property type="molecule type" value="Genomic_DNA"/>
</dbReference>
<comment type="caution">
    <text evidence="1">The sequence shown here is derived from an EMBL/GenBank/DDBJ whole genome shotgun (WGS) entry which is preliminary data.</text>
</comment>
<gene>
    <name evidence="1" type="ORF">HOLleu_22456</name>
</gene>